<dbReference type="GO" id="GO:0016020">
    <property type="term" value="C:membrane"/>
    <property type="evidence" value="ECO:0007669"/>
    <property type="project" value="UniProtKB-SubCell"/>
</dbReference>
<feature type="transmembrane region" description="Helical" evidence="6">
    <location>
        <begin position="66"/>
        <end position="84"/>
    </location>
</feature>
<dbReference type="RefSeq" id="WP_120059771.1">
    <property type="nucleotide sequence ID" value="NZ_QYRP01000002.1"/>
</dbReference>
<dbReference type="Proteomes" id="UP000276542">
    <property type="component" value="Unassembled WGS sequence"/>
</dbReference>
<proteinExistence type="inferred from homology"/>
<dbReference type="InterPro" id="IPR001727">
    <property type="entry name" value="GDT1-like"/>
</dbReference>
<evidence type="ECO:0000313" key="8">
    <source>
        <dbReference type="Proteomes" id="UP000276542"/>
    </source>
</evidence>
<evidence type="ECO:0000256" key="2">
    <source>
        <dbReference type="ARBA" id="ARBA00009190"/>
    </source>
</evidence>
<evidence type="ECO:0000256" key="5">
    <source>
        <dbReference type="ARBA" id="ARBA00023136"/>
    </source>
</evidence>
<protein>
    <recommendedName>
        <fullName evidence="6">GDT1 family protein</fullName>
    </recommendedName>
</protein>
<comment type="similarity">
    <text evidence="2 6">Belongs to the GDT1 family.</text>
</comment>
<dbReference type="AlphaFoldDB" id="A0A3A5H5P7"/>
<feature type="transmembrane region" description="Helical" evidence="6">
    <location>
        <begin position="6"/>
        <end position="29"/>
    </location>
</feature>
<keyword evidence="8" id="KW-1185">Reference proteome</keyword>
<comment type="subcellular location">
    <subcellularLocation>
        <location evidence="1 6">Membrane</location>
        <topology evidence="1 6">Multi-pass membrane protein</topology>
    </subcellularLocation>
</comment>
<dbReference type="GO" id="GO:0046873">
    <property type="term" value="F:metal ion transmembrane transporter activity"/>
    <property type="evidence" value="ECO:0007669"/>
    <property type="project" value="InterPro"/>
</dbReference>
<dbReference type="Pfam" id="PF01169">
    <property type="entry name" value="GDT1"/>
    <property type="match status" value="2"/>
</dbReference>
<dbReference type="PANTHER" id="PTHR12608:SF1">
    <property type="entry name" value="TRANSMEMBRANE PROTEIN 165"/>
    <property type="match status" value="1"/>
</dbReference>
<keyword evidence="3 6" id="KW-0812">Transmembrane</keyword>
<feature type="transmembrane region" description="Helical" evidence="6">
    <location>
        <begin position="119"/>
        <end position="136"/>
    </location>
</feature>
<dbReference type="EMBL" id="QYRP01000002">
    <property type="protein sequence ID" value="RJS45872.1"/>
    <property type="molecule type" value="Genomic_DNA"/>
</dbReference>
<keyword evidence="5 6" id="KW-0472">Membrane</keyword>
<gene>
    <name evidence="7" type="ORF">D4739_06280</name>
</gene>
<evidence type="ECO:0000313" key="7">
    <source>
        <dbReference type="EMBL" id="RJS45872.1"/>
    </source>
</evidence>
<name>A0A3A5H5P7_9ACTN</name>
<evidence type="ECO:0000256" key="1">
    <source>
        <dbReference type="ARBA" id="ARBA00004141"/>
    </source>
</evidence>
<reference evidence="8" key="1">
    <citation type="submission" date="2018-09" db="EMBL/GenBank/DDBJ databases">
        <authorList>
            <person name="Zhu H."/>
        </authorList>
    </citation>
    <scope>NUCLEOTIDE SEQUENCE [LARGE SCALE GENOMIC DNA]</scope>
    <source>
        <strain evidence="8">K1W22B-1</strain>
    </source>
</reference>
<evidence type="ECO:0000256" key="4">
    <source>
        <dbReference type="ARBA" id="ARBA00022989"/>
    </source>
</evidence>
<sequence length="208" mass="21763">MDLLVVALTFGTVFLVELPDKTFIATLVLSTRFRPLLVWLGVGIAFALQTAIAVGLGQAVSLLPVTWVRIGAAVLFLVGAFLLLREARNADSEEAATEAEFAARADKAAGSGQAGRRSALTAVLTSFLVLFAAEWGDLSQLLILSLAAKYDEPLSVFAGALAGLLAVSGLAVLLGRWLLARIQLATLHYIGGGMCLLLAGLTLAELLT</sequence>
<feature type="transmembrane region" description="Helical" evidence="6">
    <location>
        <begin position="156"/>
        <end position="179"/>
    </location>
</feature>
<keyword evidence="4 6" id="KW-1133">Transmembrane helix</keyword>
<dbReference type="OrthoDB" id="5188730at2"/>
<comment type="caution">
    <text evidence="7">The sequence shown here is derived from an EMBL/GenBank/DDBJ whole genome shotgun (WGS) entry which is preliminary data.</text>
</comment>
<feature type="transmembrane region" description="Helical" evidence="6">
    <location>
        <begin position="186"/>
        <end position="207"/>
    </location>
</feature>
<dbReference type="PANTHER" id="PTHR12608">
    <property type="entry name" value="TRANSMEMBRANE PROTEIN HTP-1 RELATED"/>
    <property type="match status" value="1"/>
</dbReference>
<feature type="transmembrane region" description="Helical" evidence="6">
    <location>
        <begin position="36"/>
        <end position="60"/>
    </location>
</feature>
<organism evidence="7 8">
    <name type="scientific">Nocardioides cavernaquae</name>
    <dbReference type="NCBI Taxonomy" id="2321396"/>
    <lineage>
        <taxon>Bacteria</taxon>
        <taxon>Bacillati</taxon>
        <taxon>Actinomycetota</taxon>
        <taxon>Actinomycetes</taxon>
        <taxon>Propionibacteriales</taxon>
        <taxon>Nocardioidaceae</taxon>
        <taxon>Nocardioides</taxon>
    </lineage>
</organism>
<accession>A0A3A5H5P7</accession>
<evidence type="ECO:0000256" key="3">
    <source>
        <dbReference type="ARBA" id="ARBA00022692"/>
    </source>
</evidence>
<evidence type="ECO:0000256" key="6">
    <source>
        <dbReference type="RuleBase" id="RU365102"/>
    </source>
</evidence>